<protein>
    <submittedName>
        <fullName evidence="1">Uncharacterized protein</fullName>
    </submittedName>
</protein>
<name>A0AAU8PSJ4_EDWPI</name>
<reference evidence="1 2" key="1">
    <citation type="journal article" date="2009" name="PLoS ONE">
        <title>Genome sequence of the versatile fish pathogen Edwardsiella tarda provides insights into its adaptation to broad host ranges and intracellular niches.</title>
        <authorList>
            <person name="Wang Q."/>
            <person name="Yang M."/>
            <person name="Xiao J."/>
            <person name="Wu H."/>
            <person name="Wang X."/>
            <person name="Lv Y."/>
            <person name="Xu L."/>
            <person name="Zheng H."/>
            <person name="Wang S."/>
            <person name="Zhao G."/>
            <person name="Liu Q."/>
            <person name="Zhang Y."/>
        </authorList>
    </citation>
    <scope>NUCLEOTIDE SEQUENCE [LARGE SCALE GENOMIC DNA]</scope>
    <source>
        <strain evidence="2">EIB202 / CCTCC M208068</strain>
    </source>
</reference>
<evidence type="ECO:0000313" key="2">
    <source>
        <dbReference type="Proteomes" id="UP000002634"/>
    </source>
</evidence>
<keyword evidence="2" id="KW-1185">Reference proteome</keyword>
<dbReference type="EMBL" id="CP001136">
    <property type="protein sequence ID" value="ACY86403.1"/>
    <property type="molecule type" value="Genomic_DNA"/>
</dbReference>
<keyword evidence="1" id="KW-0614">Plasmid</keyword>
<evidence type="ECO:0000313" key="1">
    <source>
        <dbReference type="EMBL" id="ACY86403.1"/>
    </source>
</evidence>
<dbReference type="AlphaFoldDB" id="A0AAU8PSJ4"/>
<dbReference type="RefSeq" id="WP_012850366.1">
    <property type="nucleotide sequence ID" value="NC_013509.1"/>
</dbReference>
<organism evidence="1 2">
    <name type="scientific">Edwardsiella piscicida</name>
    <dbReference type="NCBI Taxonomy" id="1263550"/>
    <lineage>
        <taxon>Bacteria</taxon>
        <taxon>Pseudomonadati</taxon>
        <taxon>Pseudomonadota</taxon>
        <taxon>Gammaproteobacteria</taxon>
        <taxon>Enterobacterales</taxon>
        <taxon>Hafniaceae</taxon>
        <taxon>Edwardsiella</taxon>
    </lineage>
</organism>
<accession>A0AAU8PSJ4</accession>
<sequence length="45" mass="5091">MSKQTEQVLSAFQSGQRVKLGSMSGKAFGKLMNELREFRERQEAA</sequence>
<geneLocation type="plasmid" evidence="1 2">
    <name>pEIB202</name>
</geneLocation>
<dbReference type="KEGG" id="etr:ETAE_p020"/>
<proteinExistence type="predicted"/>
<dbReference type="Proteomes" id="UP000002634">
    <property type="component" value="Plasmid pEIB202"/>
</dbReference>
<gene>
    <name evidence="1" type="ordered locus">ETAE_p020</name>
</gene>